<dbReference type="AlphaFoldDB" id="A0A433TE08"/>
<evidence type="ECO:0000256" key="2">
    <source>
        <dbReference type="SAM" id="MobiDB-lite"/>
    </source>
</evidence>
<organism evidence="3 4">
    <name type="scientific">Elysia chlorotica</name>
    <name type="common">Eastern emerald elysia</name>
    <name type="synonym">Sea slug</name>
    <dbReference type="NCBI Taxonomy" id="188477"/>
    <lineage>
        <taxon>Eukaryota</taxon>
        <taxon>Metazoa</taxon>
        <taxon>Spiralia</taxon>
        <taxon>Lophotrochozoa</taxon>
        <taxon>Mollusca</taxon>
        <taxon>Gastropoda</taxon>
        <taxon>Heterobranchia</taxon>
        <taxon>Euthyneura</taxon>
        <taxon>Panpulmonata</taxon>
        <taxon>Sacoglossa</taxon>
        <taxon>Placobranchoidea</taxon>
        <taxon>Plakobranchidae</taxon>
        <taxon>Elysia</taxon>
    </lineage>
</organism>
<dbReference type="OrthoDB" id="10043502at2759"/>
<feature type="compositionally biased region" description="Basic and acidic residues" evidence="2">
    <location>
        <begin position="654"/>
        <end position="664"/>
    </location>
</feature>
<feature type="region of interest" description="Disordered" evidence="2">
    <location>
        <begin position="533"/>
        <end position="564"/>
    </location>
</feature>
<dbReference type="EMBL" id="RQTK01000426">
    <property type="protein sequence ID" value="RUS79819.1"/>
    <property type="molecule type" value="Genomic_DNA"/>
</dbReference>
<feature type="compositionally biased region" description="Acidic residues" evidence="2">
    <location>
        <begin position="910"/>
        <end position="920"/>
    </location>
</feature>
<gene>
    <name evidence="3" type="ORF">EGW08_012418</name>
</gene>
<evidence type="ECO:0000313" key="3">
    <source>
        <dbReference type="EMBL" id="RUS79819.1"/>
    </source>
</evidence>
<protein>
    <submittedName>
        <fullName evidence="3">Uncharacterized protein</fullName>
    </submittedName>
</protein>
<feature type="compositionally biased region" description="Basic and acidic residues" evidence="2">
    <location>
        <begin position="673"/>
        <end position="694"/>
    </location>
</feature>
<feature type="compositionally biased region" description="Polar residues" evidence="2">
    <location>
        <begin position="716"/>
        <end position="725"/>
    </location>
</feature>
<dbReference type="STRING" id="188477.A0A433TE08"/>
<feature type="compositionally biased region" description="Basic and acidic residues" evidence="2">
    <location>
        <begin position="546"/>
        <end position="556"/>
    </location>
</feature>
<dbReference type="PANTHER" id="PTHR22045:SF6">
    <property type="entry name" value="PROLINE AND SERINE-RICH PROTEIN 3"/>
    <property type="match status" value="1"/>
</dbReference>
<proteinExistence type="predicted"/>
<sequence>MLAYIPCVNRSKDLFSTEPVPKSFYFPSPQKYVDGMLAIQTSQRASETNAFKGMRELSKNNNACSSSSMTTLKNLPFVSKDETSHRKDDTPQFDEVWPESERPSSPSFIADTSAHTAATEFTLSEESNLDVQEAANRLEFYDRHRSQNETTLTHAEDDAHFEESTLQKYINRFRESEPKSREERMKEKEMQKQEFWWLQSGAKQKRDTSNSNSDKMEREMNFGINKNLKNDSKQGIKLTKEALLAMDEATLHLQTKADLLLSKSEISLVSSGPIVSTDGLGTSCSLSDHGSSDVDTPSYRPTFINARVVNREERHRQLASPAKPNCGDILARWRFRRKMEESHSHNQPSRDIEPSHSKPSKSSEMDARLEEFRKRLMSHRMLVTPVDIQFERQKMALLLEKDEETVPEPLPPKVPLDMPSLQVDPVLERLQRKTKSQDLSHHISSTANITNLPQNSMQPHVRSDNSLPHCAPNAYNANNSSIQSETCGDPTLNKNIKASSNLDGNGSSVSNIDNFGVQIVGDAKSKVFDLGQSQATTGSTSPPTPLDKHNTMENHNESSNQSHTICSGAEKIKTKRPLRDLPPNQLISNTVVVAKEKNQKDVKISKENLSAKQMRGIENEHQVYHKFLQAEKPNSEMGPKEAGHVKHSEHRKSNKDNFQRHSSEINDEVLTDVDSKGTSKKEKMVSSVKQKELTAQRSKANFTNKSLSKMCHDQENMCSSDSDTIPEQLRPNASVSSASTKSSKHGQHISHNKESDISCINTVKVDDGGDVRKNRKLPRSHPVKSSGDPKIGMGSLTKAKTKEKSGHPKDGHSVENSDQEVTPPHVPGPNVQSAIGQTVRDHVFDGSLLLSSVDSWASAFPPSPVPAQRSLPVEASSKTPSPLGKLGNGSPSLQSTPLQSMPLEEKLDISDEDVQSNEEFEDDPLLKLLRQQREQYIQKLELIELRLQEMNSSDPGS</sequence>
<dbReference type="InterPro" id="IPR037646">
    <property type="entry name" value="PROSER3"/>
</dbReference>
<name>A0A433TE08_ELYCH</name>
<dbReference type="Proteomes" id="UP000271974">
    <property type="component" value="Unassembled WGS sequence"/>
</dbReference>
<evidence type="ECO:0000313" key="4">
    <source>
        <dbReference type="Proteomes" id="UP000271974"/>
    </source>
</evidence>
<feature type="compositionally biased region" description="Basic and acidic residues" evidence="2">
    <location>
        <begin position="800"/>
        <end position="815"/>
    </location>
</feature>
<comment type="caution">
    <text evidence="3">The sequence shown here is derived from an EMBL/GenBank/DDBJ whole genome shotgun (WGS) entry which is preliminary data.</text>
</comment>
<dbReference type="PANTHER" id="PTHR22045">
    <property type="entry name" value="PROLINE AND SERINE-RICH PROTEIN 3"/>
    <property type="match status" value="1"/>
</dbReference>
<feature type="region of interest" description="Disordered" evidence="2">
    <location>
        <begin position="339"/>
        <end position="366"/>
    </location>
</feature>
<feature type="compositionally biased region" description="Polar residues" evidence="2">
    <location>
        <begin position="889"/>
        <end position="899"/>
    </location>
</feature>
<feature type="region of interest" description="Disordered" evidence="2">
    <location>
        <begin position="714"/>
        <end position="829"/>
    </location>
</feature>
<keyword evidence="4" id="KW-1185">Reference proteome</keyword>
<evidence type="ECO:0000256" key="1">
    <source>
        <dbReference type="SAM" id="Coils"/>
    </source>
</evidence>
<feature type="region of interest" description="Disordered" evidence="2">
    <location>
        <begin position="80"/>
        <end position="107"/>
    </location>
</feature>
<feature type="region of interest" description="Disordered" evidence="2">
    <location>
        <begin position="632"/>
        <end position="701"/>
    </location>
</feature>
<accession>A0A433TE08</accession>
<feature type="compositionally biased region" description="Basic and acidic residues" evidence="2">
    <location>
        <begin position="80"/>
        <end position="90"/>
    </location>
</feature>
<reference evidence="3 4" key="1">
    <citation type="submission" date="2019-01" db="EMBL/GenBank/DDBJ databases">
        <title>A draft genome assembly of the solar-powered sea slug Elysia chlorotica.</title>
        <authorList>
            <person name="Cai H."/>
            <person name="Li Q."/>
            <person name="Fang X."/>
            <person name="Li J."/>
            <person name="Curtis N.E."/>
            <person name="Altenburger A."/>
            <person name="Shibata T."/>
            <person name="Feng M."/>
            <person name="Maeda T."/>
            <person name="Schwartz J.A."/>
            <person name="Shigenobu S."/>
            <person name="Lundholm N."/>
            <person name="Nishiyama T."/>
            <person name="Yang H."/>
            <person name="Hasebe M."/>
            <person name="Li S."/>
            <person name="Pierce S.K."/>
            <person name="Wang J."/>
        </authorList>
    </citation>
    <scope>NUCLEOTIDE SEQUENCE [LARGE SCALE GENOMIC DNA]</scope>
    <source>
        <strain evidence="3">EC2010</strain>
        <tissue evidence="3">Whole organism of an adult</tissue>
    </source>
</reference>
<feature type="compositionally biased region" description="Basic residues" evidence="2">
    <location>
        <begin position="773"/>
        <end position="782"/>
    </location>
</feature>
<feature type="region of interest" description="Disordered" evidence="2">
    <location>
        <begin position="864"/>
        <end position="920"/>
    </location>
</feature>
<keyword evidence="1" id="KW-0175">Coiled coil</keyword>
<feature type="coiled-coil region" evidence="1">
    <location>
        <begin position="926"/>
        <end position="953"/>
    </location>
</feature>